<dbReference type="AlphaFoldDB" id="A0A914B1X5"/>
<accession>A0A914B1X5</accession>
<dbReference type="EnsemblMetazoa" id="XM_038213866.1">
    <property type="protein sequence ID" value="XP_038069794.1"/>
    <property type="gene ID" value="LOC119738871"/>
</dbReference>
<protein>
    <submittedName>
        <fullName evidence="2">Uncharacterized protein</fullName>
    </submittedName>
</protein>
<organism evidence="2 3">
    <name type="scientific">Patiria miniata</name>
    <name type="common">Bat star</name>
    <name type="synonym">Asterina miniata</name>
    <dbReference type="NCBI Taxonomy" id="46514"/>
    <lineage>
        <taxon>Eukaryota</taxon>
        <taxon>Metazoa</taxon>
        <taxon>Echinodermata</taxon>
        <taxon>Eleutherozoa</taxon>
        <taxon>Asterozoa</taxon>
        <taxon>Asteroidea</taxon>
        <taxon>Valvatacea</taxon>
        <taxon>Valvatida</taxon>
        <taxon>Asterinidae</taxon>
        <taxon>Patiria</taxon>
    </lineage>
</organism>
<evidence type="ECO:0000256" key="1">
    <source>
        <dbReference type="SAM" id="MobiDB-lite"/>
    </source>
</evidence>
<sequence>MADMNGCGGRLGLYIRVTSTTTIGSTTTMRRPKPQQAATRKQRRFLCSFRVRRSRMTTRVSGWQDAVSITVNCE</sequence>
<dbReference type="Proteomes" id="UP000887568">
    <property type="component" value="Unplaced"/>
</dbReference>
<dbReference type="RefSeq" id="XP_038069794.1">
    <property type="nucleotide sequence ID" value="XM_038213866.1"/>
</dbReference>
<keyword evidence="3" id="KW-1185">Reference proteome</keyword>
<feature type="region of interest" description="Disordered" evidence="1">
    <location>
        <begin position="23"/>
        <end position="42"/>
    </location>
</feature>
<dbReference type="GeneID" id="119738871"/>
<name>A0A914B1X5_PATMI</name>
<dbReference type="OrthoDB" id="95390at2759"/>
<proteinExistence type="predicted"/>
<evidence type="ECO:0000313" key="3">
    <source>
        <dbReference type="Proteomes" id="UP000887568"/>
    </source>
</evidence>
<reference evidence="2" key="1">
    <citation type="submission" date="2022-11" db="UniProtKB">
        <authorList>
            <consortium name="EnsemblMetazoa"/>
        </authorList>
    </citation>
    <scope>IDENTIFICATION</scope>
</reference>
<evidence type="ECO:0000313" key="2">
    <source>
        <dbReference type="EnsemblMetazoa" id="XP_038069794.1"/>
    </source>
</evidence>